<accession>A0A6G3ZTL6</accession>
<dbReference type="InterPro" id="IPR058600">
    <property type="entry name" value="YhjD-like"/>
</dbReference>
<comment type="caution">
    <text evidence="2">The sequence shown here is derived from an EMBL/GenBank/DDBJ whole genome shotgun (WGS) entry which is preliminary data.</text>
</comment>
<evidence type="ECO:0000313" key="2">
    <source>
        <dbReference type="EMBL" id="NEW05482.1"/>
    </source>
</evidence>
<reference evidence="2" key="1">
    <citation type="submission" date="2020-02" db="EMBL/GenBank/DDBJ databases">
        <authorList>
            <person name="Shen X.-R."/>
            <person name="Zhang Y.-X."/>
        </authorList>
    </citation>
    <scope>NUCLEOTIDE SEQUENCE</scope>
    <source>
        <strain evidence="2">SYP-B3998</strain>
    </source>
</reference>
<dbReference type="Pfam" id="PF26325">
    <property type="entry name" value="YhjD"/>
    <property type="match status" value="1"/>
</dbReference>
<proteinExistence type="predicted"/>
<evidence type="ECO:0000256" key="1">
    <source>
        <dbReference type="SAM" id="MobiDB-lite"/>
    </source>
</evidence>
<organism evidence="2">
    <name type="scientific">Paenibacillus sp. SYP-B3998</name>
    <dbReference type="NCBI Taxonomy" id="2678564"/>
    <lineage>
        <taxon>Bacteria</taxon>
        <taxon>Bacillati</taxon>
        <taxon>Bacillota</taxon>
        <taxon>Bacilli</taxon>
        <taxon>Bacillales</taxon>
        <taxon>Paenibacillaceae</taxon>
        <taxon>Paenibacillus</taxon>
    </lineage>
</organism>
<name>A0A6G3ZTL6_9BACL</name>
<dbReference type="EMBL" id="JAAIKC010000001">
    <property type="protein sequence ID" value="NEW05482.1"/>
    <property type="molecule type" value="Genomic_DNA"/>
</dbReference>
<dbReference type="RefSeq" id="WP_163942295.1">
    <property type="nucleotide sequence ID" value="NZ_JAAIKC010000001.1"/>
</dbReference>
<dbReference type="AlphaFoldDB" id="A0A6G3ZTL6"/>
<gene>
    <name evidence="2" type="ORF">GK047_05550</name>
</gene>
<sequence length="163" mass="18840">MSKKLEGNGLWESSRMMLPQHREALQNQRNDRPTPPSKPTPEDIGIMKDYVLLPVMHGIIKKKANEIENSSTMLRALYAKVAHALAAHMLTDLAEIKNRMSVKSIQVFEQEKNDRVIHYRYICRGYEDTFAMAKDYMRAEISVRTSRYIDHLVASVYTARRGD</sequence>
<protein>
    <submittedName>
        <fullName evidence="2">Uncharacterized protein</fullName>
    </submittedName>
</protein>
<feature type="region of interest" description="Disordered" evidence="1">
    <location>
        <begin position="24"/>
        <end position="44"/>
    </location>
</feature>